<protein>
    <submittedName>
        <fullName evidence="1">Sulfur reduction protein DsrE</fullName>
    </submittedName>
</protein>
<organism evidence="1 2">
    <name type="scientific">Enterococcus alcedinis</name>
    <dbReference type="NCBI Taxonomy" id="1274384"/>
    <lineage>
        <taxon>Bacteria</taxon>
        <taxon>Bacillati</taxon>
        <taxon>Bacillota</taxon>
        <taxon>Bacilli</taxon>
        <taxon>Lactobacillales</taxon>
        <taxon>Enterococcaceae</taxon>
        <taxon>Enterococcus</taxon>
    </lineage>
</organism>
<dbReference type="Gene3D" id="3.40.1260.10">
    <property type="entry name" value="DsrEFH-like"/>
    <property type="match status" value="1"/>
</dbReference>
<accession>A0A917N498</accession>
<dbReference type="Proteomes" id="UP000622610">
    <property type="component" value="Unassembled WGS sequence"/>
</dbReference>
<comment type="caution">
    <text evidence="1">The sequence shown here is derived from an EMBL/GenBank/DDBJ whole genome shotgun (WGS) entry which is preliminary data.</text>
</comment>
<evidence type="ECO:0000313" key="1">
    <source>
        <dbReference type="EMBL" id="GGI65388.1"/>
    </source>
</evidence>
<keyword evidence="2" id="KW-1185">Reference proteome</keyword>
<name>A0A917N498_9ENTE</name>
<proteinExistence type="predicted"/>
<dbReference type="RefSeq" id="WP_188367226.1">
    <property type="nucleotide sequence ID" value="NZ_BMDT01000003.1"/>
</dbReference>
<dbReference type="InterPro" id="IPR027396">
    <property type="entry name" value="DsrEFH-like"/>
</dbReference>
<reference evidence="1" key="1">
    <citation type="journal article" date="2014" name="Int. J. Syst. Evol. Microbiol.">
        <title>Complete genome sequence of Corynebacterium casei LMG S-19264T (=DSM 44701T), isolated from a smear-ripened cheese.</title>
        <authorList>
            <consortium name="US DOE Joint Genome Institute (JGI-PGF)"/>
            <person name="Walter F."/>
            <person name="Albersmeier A."/>
            <person name="Kalinowski J."/>
            <person name="Ruckert C."/>
        </authorList>
    </citation>
    <scope>NUCLEOTIDE SEQUENCE</scope>
    <source>
        <strain evidence="1">CCM 8433</strain>
    </source>
</reference>
<dbReference type="SUPFAM" id="SSF75169">
    <property type="entry name" value="DsrEFH-like"/>
    <property type="match status" value="1"/>
</dbReference>
<reference evidence="1" key="2">
    <citation type="submission" date="2020-09" db="EMBL/GenBank/DDBJ databases">
        <authorList>
            <person name="Sun Q."/>
            <person name="Sedlacek I."/>
        </authorList>
    </citation>
    <scope>NUCLEOTIDE SEQUENCE</scope>
    <source>
        <strain evidence="1">CCM 8433</strain>
    </source>
</reference>
<gene>
    <name evidence="1" type="ORF">GCM10011482_10420</name>
</gene>
<evidence type="ECO:0000313" key="2">
    <source>
        <dbReference type="Proteomes" id="UP000622610"/>
    </source>
</evidence>
<dbReference type="EMBL" id="BMDT01000003">
    <property type="protein sequence ID" value="GGI65388.1"/>
    <property type="molecule type" value="Genomic_DNA"/>
</dbReference>
<sequence length="104" mass="11575">MQVVFHIDDVERWGRVRANVQNLLKETPTIQIVITANSDAVKGYLLEDNQAFIADTPIAFHACRNALRGQAIAEEQLPQQVTVVPAGVLDLVELQTKGYSYIKV</sequence>
<dbReference type="AlphaFoldDB" id="A0A917N498"/>